<evidence type="ECO:0000259" key="1">
    <source>
        <dbReference type="Pfam" id="PF24906"/>
    </source>
</evidence>
<dbReference type="PANTHER" id="PTHR31827:SF1">
    <property type="entry name" value="EMB|CAB89363.1"/>
    <property type="match status" value="1"/>
</dbReference>
<organism evidence="2 3">
    <name type="scientific">Aphanomyces euteiches</name>
    <dbReference type="NCBI Taxonomy" id="100861"/>
    <lineage>
        <taxon>Eukaryota</taxon>
        <taxon>Sar</taxon>
        <taxon>Stramenopiles</taxon>
        <taxon>Oomycota</taxon>
        <taxon>Saprolegniomycetes</taxon>
        <taxon>Saprolegniales</taxon>
        <taxon>Verrucalvaceae</taxon>
        <taxon>Aphanomyces</taxon>
    </lineage>
</organism>
<feature type="domain" description="WRKY19-like zinc finger" evidence="1">
    <location>
        <begin position="70"/>
        <end position="92"/>
    </location>
</feature>
<feature type="domain" description="WRKY19-like zinc finger" evidence="1">
    <location>
        <begin position="47"/>
        <end position="69"/>
    </location>
</feature>
<gene>
    <name evidence="2" type="ORF">Ae201684_018921</name>
</gene>
<dbReference type="AlphaFoldDB" id="A0A6G0W4W8"/>
<evidence type="ECO:0000313" key="2">
    <source>
        <dbReference type="EMBL" id="KAF0721778.1"/>
    </source>
</evidence>
<dbReference type="PANTHER" id="PTHR31827">
    <property type="entry name" value="EMB|CAB89363.1"/>
    <property type="match status" value="1"/>
</dbReference>
<dbReference type="Pfam" id="PF24906">
    <property type="entry name" value="Zf_WRKY19"/>
    <property type="match status" value="2"/>
</dbReference>
<dbReference type="InterPro" id="IPR056866">
    <property type="entry name" value="Znf_WRKY19"/>
</dbReference>
<comment type="caution">
    <text evidence="2">The sequence shown here is derived from an EMBL/GenBank/DDBJ whole genome shotgun (WGS) entry which is preliminary data.</text>
</comment>
<name>A0A6G0W4W8_9STRA</name>
<proteinExistence type="predicted"/>
<keyword evidence="3" id="KW-1185">Reference proteome</keyword>
<dbReference type="EMBL" id="VJMJ01000365">
    <property type="protein sequence ID" value="KAF0721778.1"/>
    <property type="molecule type" value="Genomic_DNA"/>
</dbReference>
<protein>
    <recommendedName>
        <fullName evidence="1">WRKY19-like zinc finger domain-containing protein</fullName>
    </recommendedName>
</protein>
<accession>A0A6G0W4W8</accession>
<dbReference type="Proteomes" id="UP000481153">
    <property type="component" value="Unassembled WGS sequence"/>
</dbReference>
<evidence type="ECO:0000313" key="3">
    <source>
        <dbReference type="Proteomes" id="UP000481153"/>
    </source>
</evidence>
<reference evidence="2 3" key="1">
    <citation type="submission" date="2019-07" db="EMBL/GenBank/DDBJ databases">
        <title>Genomics analysis of Aphanomyces spp. identifies a new class of oomycete effector associated with host adaptation.</title>
        <authorList>
            <person name="Gaulin E."/>
        </authorList>
    </citation>
    <scope>NUCLEOTIDE SEQUENCE [LARGE SCALE GENOMIC DNA]</scope>
    <source>
        <strain evidence="2 3">ATCC 201684</strain>
    </source>
</reference>
<sequence>MPVYSALLKDQEIMDLLATEFATEFRLGASLSHDEVALERVTTSTRRRCRMEGCTNVVVSKGRCIRHGGGGRCRVEGCDTTAKRGGLCWKHGRSQSAALVIYFSRRFSSLSARGVYELDQISRKMLDTRRRQAMRFRGLRTNSSSRWSLLGSWRWQAMQSQWMPAPSL</sequence>